<dbReference type="Proteomes" id="UP000324800">
    <property type="component" value="Unassembled WGS sequence"/>
</dbReference>
<sequence>MSKDLVQQHRTAWDQEEQDLVDQKPRHTDPPTAGYAKGNVQIRPFIRAHNRELRFHIHKYQVFWKYYSYKLFKMKQQQSDMRKDSPRSPG</sequence>
<feature type="region of interest" description="Disordered" evidence="1">
    <location>
        <begin position="1"/>
        <end position="37"/>
    </location>
</feature>
<gene>
    <name evidence="2" type="ORF">EZS28_046662</name>
</gene>
<reference evidence="2 3" key="1">
    <citation type="submission" date="2019-03" db="EMBL/GenBank/DDBJ databases">
        <title>Single cell metagenomics reveals metabolic interactions within the superorganism composed of flagellate Streblomastix strix and complex community of Bacteroidetes bacteria on its surface.</title>
        <authorList>
            <person name="Treitli S.C."/>
            <person name="Kolisko M."/>
            <person name="Husnik F."/>
            <person name="Keeling P."/>
            <person name="Hampl V."/>
        </authorList>
    </citation>
    <scope>NUCLEOTIDE SEQUENCE [LARGE SCALE GENOMIC DNA]</scope>
    <source>
        <strain evidence="2">ST1C</strain>
    </source>
</reference>
<proteinExistence type="predicted"/>
<organism evidence="2 3">
    <name type="scientific">Streblomastix strix</name>
    <dbReference type="NCBI Taxonomy" id="222440"/>
    <lineage>
        <taxon>Eukaryota</taxon>
        <taxon>Metamonada</taxon>
        <taxon>Preaxostyla</taxon>
        <taxon>Oxymonadida</taxon>
        <taxon>Streblomastigidae</taxon>
        <taxon>Streblomastix</taxon>
    </lineage>
</organism>
<comment type="caution">
    <text evidence="2">The sequence shown here is derived from an EMBL/GenBank/DDBJ whole genome shotgun (WGS) entry which is preliminary data.</text>
</comment>
<protein>
    <submittedName>
        <fullName evidence="2">Uncharacterized protein</fullName>
    </submittedName>
</protein>
<feature type="compositionally biased region" description="Basic and acidic residues" evidence="1">
    <location>
        <begin position="1"/>
        <end position="13"/>
    </location>
</feature>
<name>A0A5J4TJV4_9EUKA</name>
<accession>A0A5J4TJV4</accession>
<dbReference type="EMBL" id="SNRW01030808">
    <property type="protein sequence ID" value="KAA6357811.1"/>
    <property type="molecule type" value="Genomic_DNA"/>
</dbReference>
<dbReference type="AlphaFoldDB" id="A0A5J4TJV4"/>
<evidence type="ECO:0000313" key="3">
    <source>
        <dbReference type="Proteomes" id="UP000324800"/>
    </source>
</evidence>
<evidence type="ECO:0000313" key="2">
    <source>
        <dbReference type="EMBL" id="KAA6357811.1"/>
    </source>
</evidence>
<evidence type="ECO:0000256" key="1">
    <source>
        <dbReference type="SAM" id="MobiDB-lite"/>
    </source>
</evidence>